<keyword evidence="3" id="KW-1185">Reference proteome</keyword>
<name>A0A2N3LDM9_9BACI</name>
<organism evidence="2 3">
    <name type="scientific">Heyndrickxia camelliae</name>
    <dbReference type="NCBI Taxonomy" id="1707093"/>
    <lineage>
        <taxon>Bacteria</taxon>
        <taxon>Bacillati</taxon>
        <taxon>Bacillota</taxon>
        <taxon>Bacilli</taxon>
        <taxon>Bacillales</taxon>
        <taxon>Bacillaceae</taxon>
        <taxon>Heyndrickxia</taxon>
    </lineage>
</organism>
<sequence>MNILHLPMLLKKRKWTQVDLEAATGIHRNQLSEYSNNKRTMSLKNARIIANALKCHIDDLYDWKV</sequence>
<dbReference type="PROSITE" id="PS50943">
    <property type="entry name" value="HTH_CROC1"/>
    <property type="match status" value="1"/>
</dbReference>
<dbReference type="OrthoDB" id="2472497at2"/>
<evidence type="ECO:0000259" key="1">
    <source>
        <dbReference type="PROSITE" id="PS50943"/>
    </source>
</evidence>
<feature type="domain" description="HTH cro/C1-type" evidence="1">
    <location>
        <begin position="9"/>
        <end position="60"/>
    </location>
</feature>
<dbReference type="AlphaFoldDB" id="A0A2N3LDM9"/>
<accession>A0A2N3LDM9</accession>
<gene>
    <name evidence="2" type="ORF">CWO92_22680</name>
</gene>
<protein>
    <submittedName>
        <fullName evidence="2">XRE family transcriptional regulator</fullName>
    </submittedName>
</protein>
<dbReference type="InterPro" id="IPR010982">
    <property type="entry name" value="Lambda_DNA-bd_dom_sf"/>
</dbReference>
<dbReference type="Gene3D" id="1.10.260.40">
    <property type="entry name" value="lambda repressor-like DNA-binding domains"/>
    <property type="match status" value="1"/>
</dbReference>
<dbReference type="CDD" id="cd00093">
    <property type="entry name" value="HTH_XRE"/>
    <property type="match status" value="1"/>
</dbReference>
<dbReference type="GO" id="GO:0003677">
    <property type="term" value="F:DNA binding"/>
    <property type="evidence" value="ECO:0007669"/>
    <property type="project" value="InterPro"/>
</dbReference>
<dbReference type="EMBL" id="PIQO01000029">
    <property type="protein sequence ID" value="PKR82711.1"/>
    <property type="molecule type" value="Genomic_DNA"/>
</dbReference>
<proteinExistence type="predicted"/>
<evidence type="ECO:0000313" key="2">
    <source>
        <dbReference type="EMBL" id="PKR82711.1"/>
    </source>
</evidence>
<dbReference type="Proteomes" id="UP000233440">
    <property type="component" value="Unassembled WGS sequence"/>
</dbReference>
<dbReference type="RefSeq" id="WP_101356488.1">
    <property type="nucleotide sequence ID" value="NZ_PIQO01000029.1"/>
</dbReference>
<dbReference type="InterPro" id="IPR001387">
    <property type="entry name" value="Cro/C1-type_HTH"/>
</dbReference>
<dbReference type="SUPFAM" id="SSF47413">
    <property type="entry name" value="lambda repressor-like DNA-binding domains"/>
    <property type="match status" value="1"/>
</dbReference>
<comment type="caution">
    <text evidence="2">The sequence shown here is derived from an EMBL/GenBank/DDBJ whole genome shotgun (WGS) entry which is preliminary data.</text>
</comment>
<dbReference type="Pfam" id="PF13443">
    <property type="entry name" value="HTH_26"/>
    <property type="match status" value="1"/>
</dbReference>
<evidence type="ECO:0000313" key="3">
    <source>
        <dbReference type="Proteomes" id="UP000233440"/>
    </source>
</evidence>
<reference evidence="2 3" key="1">
    <citation type="submission" date="2017-11" db="EMBL/GenBank/DDBJ databases">
        <title>Bacillus camelliae sp. nov., isolated from pu'er tea.</title>
        <authorList>
            <person name="Niu L."/>
        </authorList>
    </citation>
    <scope>NUCLEOTIDE SEQUENCE [LARGE SCALE GENOMIC DNA]</scope>
    <source>
        <strain evidence="2 3">7578-1</strain>
    </source>
</reference>
<dbReference type="SMART" id="SM00530">
    <property type="entry name" value="HTH_XRE"/>
    <property type="match status" value="1"/>
</dbReference>